<accession>A0ABR1DIM3</accession>
<dbReference type="Proteomes" id="UP001303046">
    <property type="component" value="Unassembled WGS sequence"/>
</dbReference>
<dbReference type="EMBL" id="JAVFWL010000004">
    <property type="protein sequence ID" value="KAK6749806.1"/>
    <property type="molecule type" value="Genomic_DNA"/>
</dbReference>
<sequence length="98" mass="11602">MVSREFYSDIYLLRSPRFWKDALSRDIFKAKLWSAGYIRARNEVLGKKAEETHIVRKCLHNSRIGISFTHLPESYLATSVQSTQRSEINPRHKCDFWL</sequence>
<evidence type="ECO:0000313" key="2">
    <source>
        <dbReference type="Proteomes" id="UP001303046"/>
    </source>
</evidence>
<organism evidence="1 2">
    <name type="scientific">Necator americanus</name>
    <name type="common">Human hookworm</name>
    <dbReference type="NCBI Taxonomy" id="51031"/>
    <lineage>
        <taxon>Eukaryota</taxon>
        <taxon>Metazoa</taxon>
        <taxon>Ecdysozoa</taxon>
        <taxon>Nematoda</taxon>
        <taxon>Chromadorea</taxon>
        <taxon>Rhabditida</taxon>
        <taxon>Rhabditina</taxon>
        <taxon>Rhabditomorpha</taxon>
        <taxon>Strongyloidea</taxon>
        <taxon>Ancylostomatidae</taxon>
        <taxon>Bunostominae</taxon>
        <taxon>Necator</taxon>
    </lineage>
</organism>
<comment type="caution">
    <text evidence="1">The sequence shown here is derived from an EMBL/GenBank/DDBJ whole genome shotgun (WGS) entry which is preliminary data.</text>
</comment>
<protein>
    <submittedName>
        <fullName evidence="1">Uncharacterized protein</fullName>
    </submittedName>
</protein>
<name>A0ABR1DIM3_NECAM</name>
<keyword evidence="2" id="KW-1185">Reference proteome</keyword>
<gene>
    <name evidence="1" type="primary">Necator_chrIV.g15344</name>
    <name evidence="1" type="ORF">RB195_002049</name>
</gene>
<reference evidence="1 2" key="1">
    <citation type="submission" date="2023-08" db="EMBL/GenBank/DDBJ databases">
        <title>A Necator americanus chromosomal reference genome.</title>
        <authorList>
            <person name="Ilik V."/>
            <person name="Petrzelkova K.J."/>
            <person name="Pardy F."/>
            <person name="Fuh T."/>
            <person name="Niatou-Singa F.S."/>
            <person name="Gouil Q."/>
            <person name="Baker L."/>
            <person name="Ritchie M.E."/>
            <person name="Jex A.R."/>
            <person name="Gazzola D."/>
            <person name="Li H."/>
            <person name="Toshio Fujiwara R."/>
            <person name="Zhan B."/>
            <person name="Aroian R.V."/>
            <person name="Pafco B."/>
            <person name="Schwarz E.M."/>
        </authorList>
    </citation>
    <scope>NUCLEOTIDE SEQUENCE [LARGE SCALE GENOMIC DNA]</scope>
    <source>
        <strain evidence="1 2">Aroian</strain>
        <tissue evidence="1">Whole animal</tissue>
    </source>
</reference>
<evidence type="ECO:0000313" key="1">
    <source>
        <dbReference type="EMBL" id="KAK6749806.1"/>
    </source>
</evidence>
<proteinExistence type="predicted"/>